<dbReference type="Pfam" id="PF04794">
    <property type="entry name" value="YdjC"/>
    <property type="match status" value="1"/>
</dbReference>
<dbReference type="Proteomes" id="UP000176404">
    <property type="component" value="Unassembled WGS sequence"/>
</dbReference>
<protein>
    <recommendedName>
        <fullName evidence="8">ChbG/HpnK family deacetylase</fullName>
    </recommendedName>
</protein>
<evidence type="ECO:0000313" key="6">
    <source>
        <dbReference type="EMBL" id="OGM59448.1"/>
    </source>
</evidence>
<dbReference type="SUPFAM" id="SSF88713">
    <property type="entry name" value="Glycoside hydrolase/deacetylase"/>
    <property type="match status" value="1"/>
</dbReference>
<evidence type="ECO:0000256" key="1">
    <source>
        <dbReference type="ARBA" id="ARBA00001946"/>
    </source>
</evidence>
<dbReference type="InterPro" id="IPR011330">
    <property type="entry name" value="Glyco_hydro/deAcase_b/a-brl"/>
</dbReference>
<dbReference type="InterPro" id="IPR006879">
    <property type="entry name" value="YdjC-like"/>
</dbReference>
<dbReference type="EMBL" id="MGHD01000019">
    <property type="protein sequence ID" value="OGM59448.1"/>
    <property type="molecule type" value="Genomic_DNA"/>
</dbReference>
<keyword evidence="3" id="KW-0378">Hydrolase</keyword>
<sequence length="293" mass="33877">MKVIFHNDDFGLTYGFTEGIKESYLNKSTTSTSIRTNGTAFNDATELLKTSLKKIGVGIHLNLTDGPCHTQELSTPSGKYKFSVFEYFMNLKKVNRKLLSLIESELKEQFKICFKFGLPIDHVDGQDHVHMIPGIFEIICKLCKKYDIKSIRLTRENLFFPKVSPIYYNAFRNMNFAKYLFLNYCTKENLSILHKYKMKTTSMFYGVLFSNFMEIEVIKAALENAKKNNYEIIEILSHPAIIKSPKDKYYTSDFIANYSNSKNRSQELSALKSKQLIDLIKKMNIEKATFANI</sequence>
<accession>A0A1F8B7W6</accession>
<dbReference type="STRING" id="1802517.A2892_02260"/>
<keyword evidence="2" id="KW-0479">Metal-binding</keyword>
<evidence type="ECO:0000256" key="2">
    <source>
        <dbReference type="ARBA" id="ARBA00022723"/>
    </source>
</evidence>
<evidence type="ECO:0000256" key="5">
    <source>
        <dbReference type="ARBA" id="ARBA00023277"/>
    </source>
</evidence>
<comment type="cofactor">
    <cofactor evidence="1">
        <name>Mg(2+)</name>
        <dbReference type="ChEBI" id="CHEBI:18420"/>
    </cofactor>
</comment>
<dbReference type="Gene3D" id="3.20.20.370">
    <property type="entry name" value="Glycoside hydrolase/deacetylase"/>
    <property type="match status" value="1"/>
</dbReference>
<evidence type="ECO:0008006" key="8">
    <source>
        <dbReference type="Google" id="ProtNLM"/>
    </source>
</evidence>
<dbReference type="AlphaFoldDB" id="A0A1F8B7W6"/>
<name>A0A1F8B7W6_9BACT</name>
<reference evidence="6 7" key="1">
    <citation type="journal article" date="2016" name="Nat. Commun.">
        <title>Thousands of microbial genomes shed light on interconnected biogeochemical processes in an aquifer system.</title>
        <authorList>
            <person name="Anantharaman K."/>
            <person name="Brown C.T."/>
            <person name="Hug L.A."/>
            <person name="Sharon I."/>
            <person name="Castelle C.J."/>
            <person name="Probst A.J."/>
            <person name="Thomas B.C."/>
            <person name="Singh A."/>
            <person name="Wilkins M.J."/>
            <person name="Karaoz U."/>
            <person name="Brodie E.L."/>
            <person name="Williams K.H."/>
            <person name="Hubbard S.S."/>
            <person name="Banfield J.F."/>
        </authorList>
    </citation>
    <scope>NUCLEOTIDE SEQUENCE [LARGE SCALE GENOMIC DNA]</scope>
</reference>
<dbReference type="PANTHER" id="PTHR31609">
    <property type="entry name" value="YDJC DEACETYLASE FAMILY MEMBER"/>
    <property type="match status" value="1"/>
</dbReference>
<keyword evidence="4" id="KW-0460">Magnesium</keyword>
<organism evidence="6 7">
    <name type="scientific">Candidatus Woesebacteria bacterium RIFCSPLOWO2_01_FULL_39_10b</name>
    <dbReference type="NCBI Taxonomy" id="1802517"/>
    <lineage>
        <taxon>Bacteria</taxon>
        <taxon>Candidatus Woeseibacteriota</taxon>
    </lineage>
</organism>
<evidence type="ECO:0000256" key="4">
    <source>
        <dbReference type="ARBA" id="ARBA00022842"/>
    </source>
</evidence>
<dbReference type="GO" id="GO:0016787">
    <property type="term" value="F:hydrolase activity"/>
    <property type="evidence" value="ECO:0007669"/>
    <property type="project" value="UniProtKB-KW"/>
</dbReference>
<dbReference type="PANTHER" id="PTHR31609:SF1">
    <property type="entry name" value="CARBOHYDRATE DEACETYLASE"/>
    <property type="match status" value="1"/>
</dbReference>
<evidence type="ECO:0000256" key="3">
    <source>
        <dbReference type="ARBA" id="ARBA00022801"/>
    </source>
</evidence>
<proteinExistence type="predicted"/>
<dbReference type="GO" id="GO:0019213">
    <property type="term" value="F:deacetylase activity"/>
    <property type="evidence" value="ECO:0007669"/>
    <property type="project" value="TreeGrafter"/>
</dbReference>
<comment type="caution">
    <text evidence="6">The sequence shown here is derived from an EMBL/GenBank/DDBJ whole genome shotgun (WGS) entry which is preliminary data.</text>
</comment>
<dbReference type="GO" id="GO:0005975">
    <property type="term" value="P:carbohydrate metabolic process"/>
    <property type="evidence" value="ECO:0007669"/>
    <property type="project" value="InterPro"/>
</dbReference>
<evidence type="ECO:0000313" key="7">
    <source>
        <dbReference type="Proteomes" id="UP000176404"/>
    </source>
</evidence>
<dbReference type="GO" id="GO:0046872">
    <property type="term" value="F:metal ion binding"/>
    <property type="evidence" value="ECO:0007669"/>
    <property type="project" value="UniProtKB-KW"/>
</dbReference>
<gene>
    <name evidence="6" type="ORF">A2892_02260</name>
</gene>
<keyword evidence="5" id="KW-0119">Carbohydrate metabolism</keyword>